<accession>A0A0B1Q5S3</accession>
<name>A0A0B1Q5S3_9HYPH</name>
<dbReference type="GO" id="GO:0045436">
    <property type="term" value="F:lycopene beta cyclase activity"/>
    <property type="evidence" value="ECO:0007669"/>
    <property type="project" value="InterPro"/>
</dbReference>
<evidence type="ECO:0000256" key="1">
    <source>
        <dbReference type="ARBA" id="ARBA00006599"/>
    </source>
</evidence>
<dbReference type="InterPro" id="IPR036188">
    <property type="entry name" value="FAD/NAD-bd_sf"/>
</dbReference>
<dbReference type="NCBIfam" id="TIGR01789">
    <property type="entry name" value="lycopene_cycl"/>
    <property type="match status" value="1"/>
</dbReference>
<dbReference type="AlphaFoldDB" id="A0A0B1Q5S3"/>
<dbReference type="GO" id="GO:0016117">
    <property type="term" value="P:carotenoid biosynthetic process"/>
    <property type="evidence" value="ECO:0007669"/>
    <property type="project" value="InterPro"/>
</dbReference>
<dbReference type="OrthoDB" id="5793379at2"/>
<dbReference type="EMBL" id="JRFJ01000001">
    <property type="protein sequence ID" value="KHJ55749.1"/>
    <property type="molecule type" value="Genomic_DNA"/>
</dbReference>
<dbReference type="GO" id="GO:0016705">
    <property type="term" value="F:oxidoreductase activity, acting on paired donors, with incorporation or reduction of molecular oxygen"/>
    <property type="evidence" value="ECO:0007669"/>
    <property type="project" value="InterPro"/>
</dbReference>
<proteinExistence type="inferred from homology"/>
<dbReference type="STRING" id="370622.LA66_03680"/>
<evidence type="ECO:0000313" key="3">
    <source>
        <dbReference type="Proteomes" id="UP000030826"/>
    </source>
</evidence>
<gene>
    <name evidence="2" type="ORF">LA66_03680</name>
</gene>
<sequence length="386" mass="41979">MRAVGCIIVGGGLAGGLAAYRLATLRPEIEIMLIESGATAGGNHTWSFHAGDLSAAQHRWLDPFVDHRWPRYAVAFPRRSRVIETGYASISSTRFGAVLREALGDRLVCGVPVRALRADGVDLADGRSIAASAVVDARGYRPDAALDVRFQKFVGLELAIRAPGPEMPIVMDATVPQKDGYRFVYTLPFAEDRILVEDTYYSDGPETPEQALADGIRAYAQSRGWGPAEILRREAGVLPIALDGDLKAYLAQADGVVPLGLRAGLFHPTTGYSLPDAVRTADLIATQPDMATAPLAAAVTRHSLAEWRARRIFRLLNRLLFLGAGDGERRDILEHFHRLPDTTIARFYAARLSPADIIRIFAGKPPMPVRRALSILLDGRPAREAS</sequence>
<dbReference type="InterPro" id="IPR010108">
    <property type="entry name" value="Lycopene_cyclase_b/e"/>
</dbReference>
<dbReference type="InterPro" id="IPR008461">
    <property type="entry name" value="CrtY"/>
</dbReference>
<comment type="similarity">
    <text evidence="1">Belongs to the lycopene cyclase family.</text>
</comment>
<dbReference type="SUPFAM" id="SSF51905">
    <property type="entry name" value="FAD/NAD(P)-binding domain"/>
    <property type="match status" value="1"/>
</dbReference>
<dbReference type="Proteomes" id="UP000030826">
    <property type="component" value="Unassembled WGS sequence"/>
</dbReference>
<organism evidence="2 3">
    <name type="scientific">Aureimonas altamirensis</name>
    <dbReference type="NCBI Taxonomy" id="370622"/>
    <lineage>
        <taxon>Bacteria</taxon>
        <taxon>Pseudomonadati</taxon>
        <taxon>Pseudomonadota</taxon>
        <taxon>Alphaproteobacteria</taxon>
        <taxon>Hyphomicrobiales</taxon>
        <taxon>Aurantimonadaceae</taxon>
        <taxon>Aureimonas</taxon>
    </lineage>
</organism>
<evidence type="ECO:0000313" key="2">
    <source>
        <dbReference type="EMBL" id="KHJ55749.1"/>
    </source>
</evidence>
<dbReference type="NCBIfam" id="TIGR01790">
    <property type="entry name" value="carotene-cycl"/>
    <property type="match status" value="1"/>
</dbReference>
<reference evidence="2 3" key="1">
    <citation type="submission" date="2014-09" db="EMBL/GenBank/DDBJ databases">
        <title>Isolation and characterization of Aurantimonas altamirensis ON-56566 from clinical sample following a dog bite.</title>
        <authorList>
            <person name="Eshaghi A."/>
            <person name="Li A."/>
            <person name="Shahinas D."/>
            <person name="Bahn P."/>
            <person name="Kus J.V."/>
            <person name="Patel S.N."/>
        </authorList>
    </citation>
    <scope>NUCLEOTIDE SEQUENCE [LARGE SCALE GENOMIC DNA]</scope>
    <source>
        <strain evidence="2 3">ON-56566</strain>
    </source>
</reference>
<dbReference type="Pfam" id="PF05834">
    <property type="entry name" value="Lycopene_cycl"/>
    <property type="match status" value="1"/>
</dbReference>
<protein>
    <submittedName>
        <fullName evidence="2">Lycopene cyclase</fullName>
    </submittedName>
</protein>
<comment type="caution">
    <text evidence="2">The sequence shown here is derived from an EMBL/GenBank/DDBJ whole genome shotgun (WGS) entry which is preliminary data.</text>
</comment>
<dbReference type="Gene3D" id="3.50.50.60">
    <property type="entry name" value="FAD/NAD(P)-binding domain"/>
    <property type="match status" value="1"/>
</dbReference>